<dbReference type="EMBL" id="CM042053">
    <property type="protein sequence ID" value="KAI3715753.1"/>
    <property type="molecule type" value="Genomic_DNA"/>
</dbReference>
<sequence length="142" mass="16388">MENPRIKTDNQHLEKKRKNQENCLHQTIVMGSSKEQEILEKAAFHLILLSQQSSSDSKPYHHSDQSRLRMMKKKQDHAIQGIVTQNNDKDANSIATTFSSSSSIKSGISMEDQEHEVRTTTPRQRKPRFRSLVDIYTVTRPL</sequence>
<accession>A0ACB9B102</accession>
<evidence type="ECO:0000313" key="1">
    <source>
        <dbReference type="EMBL" id="KAI3715753.1"/>
    </source>
</evidence>
<dbReference type="Proteomes" id="UP001055879">
    <property type="component" value="Linkage Group LG07"/>
</dbReference>
<name>A0ACB9B102_ARCLA</name>
<organism evidence="1 2">
    <name type="scientific">Arctium lappa</name>
    <name type="common">Greater burdock</name>
    <name type="synonym">Lappa major</name>
    <dbReference type="NCBI Taxonomy" id="4217"/>
    <lineage>
        <taxon>Eukaryota</taxon>
        <taxon>Viridiplantae</taxon>
        <taxon>Streptophyta</taxon>
        <taxon>Embryophyta</taxon>
        <taxon>Tracheophyta</taxon>
        <taxon>Spermatophyta</taxon>
        <taxon>Magnoliopsida</taxon>
        <taxon>eudicotyledons</taxon>
        <taxon>Gunneridae</taxon>
        <taxon>Pentapetalae</taxon>
        <taxon>asterids</taxon>
        <taxon>campanulids</taxon>
        <taxon>Asterales</taxon>
        <taxon>Asteraceae</taxon>
        <taxon>Carduoideae</taxon>
        <taxon>Cardueae</taxon>
        <taxon>Arctiinae</taxon>
        <taxon>Arctium</taxon>
    </lineage>
</organism>
<proteinExistence type="predicted"/>
<reference evidence="1 2" key="2">
    <citation type="journal article" date="2022" name="Mol. Ecol. Resour.">
        <title>The genomes of chicory, endive, great burdock and yacon provide insights into Asteraceae paleo-polyploidization history and plant inulin production.</title>
        <authorList>
            <person name="Fan W."/>
            <person name="Wang S."/>
            <person name="Wang H."/>
            <person name="Wang A."/>
            <person name="Jiang F."/>
            <person name="Liu H."/>
            <person name="Zhao H."/>
            <person name="Xu D."/>
            <person name="Zhang Y."/>
        </authorList>
    </citation>
    <scope>NUCLEOTIDE SEQUENCE [LARGE SCALE GENOMIC DNA]</scope>
    <source>
        <strain evidence="2">cv. Niubang</strain>
    </source>
</reference>
<keyword evidence="2" id="KW-1185">Reference proteome</keyword>
<evidence type="ECO:0000313" key="2">
    <source>
        <dbReference type="Proteomes" id="UP001055879"/>
    </source>
</evidence>
<gene>
    <name evidence="1" type="ORF">L6452_22740</name>
</gene>
<reference evidence="2" key="1">
    <citation type="journal article" date="2022" name="Mol. Ecol. Resour.">
        <title>The genomes of chicory, endive, great burdock and yacon provide insights into Asteraceae palaeo-polyploidization history and plant inulin production.</title>
        <authorList>
            <person name="Fan W."/>
            <person name="Wang S."/>
            <person name="Wang H."/>
            <person name="Wang A."/>
            <person name="Jiang F."/>
            <person name="Liu H."/>
            <person name="Zhao H."/>
            <person name="Xu D."/>
            <person name="Zhang Y."/>
        </authorList>
    </citation>
    <scope>NUCLEOTIDE SEQUENCE [LARGE SCALE GENOMIC DNA]</scope>
    <source>
        <strain evidence="2">cv. Niubang</strain>
    </source>
</reference>
<comment type="caution">
    <text evidence="1">The sequence shown here is derived from an EMBL/GenBank/DDBJ whole genome shotgun (WGS) entry which is preliminary data.</text>
</comment>
<protein>
    <submittedName>
        <fullName evidence="1">Uncharacterized protein</fullName>
    </submittedName>
</protein>